<proteinExistence type="predicted"/>
<evidence type="ECO:0000313" key="3">
    <source>
        <dbReference type="Proteomes" id="UP000323506"/>
    </source>
</evidence>
<feature type="transmembrane region" description="Helical" evidence="1">
    <location>
        <begin position="53"/>
        <end position="75"/>
    </location>
</feature>
<sequence>MVCGLYPYWVNLLTLKTGYRLERWPPAYSFWLENCFQTSLLTDFIAPEESYKLLAYSTFWSFLITSLHPIISYRLHSIDRMDHQKRRFPLIQLELKTQKNS</sequence>
<keyword evidence="3" id="KW-1185">Reference proteome</keyword>
<gene>
    <name evidence="2" type="ORF">ES288_A03G164500v1</name>
</gene>
<organism evidence="2 3">
    <name type="scientific">Gossypium darwinii</name>
    <name type="common">Darwin's cotton</name>
    <name type="synonym">Gossypium barbadense var. darwinii</name>
    <dbReference type="NCBI Taxonomy" id="34276"/>
    <lineage>
        <taxon>Eukaryota</taxon>
        <taxon>Viridiplantae</taxon>
        <taxon>Streptophyta</taxon>
        <taxon>Embryophyta</taxon>
        <taxon>Tracheophyta</taxon>
        <taxon>Spermatophyta</taxon>
        <taxon>Magnoliopsida</taxon>
        <taxon>eudicotyledons</taxon>
        <taxon>Gunneridae</taxon>
        <taxon>Pentapetalae</taxon>
        <taxon>rosids</taxon>
        <taxon>malvids</taxon>
        <taxon>Malvales</taxon>
        <taxon>Malvaceae</taxon>
        <taxon>Malvoideae</taxon>
        <taxon>Gossypium</taxon>
    </lineage>
</organism>
<dbReference type="AlphaFoldDB" id="A0A5D2H646"/>
<keyword evidence="1" id="KW-0472">Membrane</keyword>
<evidence type="ECO:0000256" key="1">
    <source>
        <dbReference type="SAM" id="Phobius"/>
    </source>
</evidence>
<dbReference type="Proteomes" id="UP000323506">
    <property type="component" value="Chromosome A03"/>
</dbReference>
<evidence type="ECO:0000313" key="2">
    <source>
        <dbReference type="EMBL" id="TYH25390.1"/>
    </source>
</evidence>
<protein>
    <submittedName>
        <fullName evidence="2">Uncharacterized protein</fullName>
    </submittedName>
</protein>
<accession>A0A5D2H646</accession>
<reference evidence="2 3" key="1">
    <citation type="submission" date="2019-06" db="EMBL/GenBank/DDBJ databases">
        <title>WGS assembly of Gossypium darwinii.</title>
        <authorList>
            <person name="Chen Z.J."/>
            <person name="Sreedasyam A."/>
            <person name="Ando A."/>
            <person name="Song Q."/>
            <person name="De L."/>
            <person name="Hulse-Kemp A."/>
            <person name="Ding M."/>
            <person name="Ye W."/>
            <person name="Kirkbride R."/>
            <person name="Jenkins J."/>
            <person name="Plott C."/>
            <person name="Lovell J."/>
            <person name="Lin Y.-M."/>
            <person name="Vaughn R."/>
            <person name="Liu B."/>
            <person name="Li W."/>
            <person name="Simpson S."/>
            <person name="Scheffler B."/>
            <person name="Saski C."/>
            <person name="Grover C."/>
            <person name="Hu G."/>
            <person name="Conover J."/>
            <person name="Carlson J."/>
            <person name="Shu S."/>
            <person name="Boston L."/>
            <person name="Williams M."/>
            <person name="Peterson D."/>
            <person name="Mcgee K."/>
            <person name="Jones D."/>
            <person name="Wendel J."/>
            <person name="Stelly D."/>
            <person name="Grimwood J."/>
            <person name="Schmutz J."/>
        </authorList>
    </citation>
    <scope>NUCLEOTIDE SEQUENCE [LARGE SCALE GENOMIC DNA]</scope>
    <source>
        <strain evidence="2">1808015.09</strain>
    </source>
</reference>
<name>A0A5D2H646_GOSDA</name>
<keyword evidence="1" id="KW-0812">Transmembrane</keyword>
<dbReference type="EMBL" id="CM017690">
    <property type="protein sequence ID" value="TYH25390.1"/>
    <property type="molecule type" value="Genomic_DNA"/>
</dbReference>
<keyword evidence="1" id="KW-1133">Transmembrane helix</keyword>